<feature type="coiled-coil region" evidence="1">
    <location>
        <begin position="25"/>
        <end position="85"/>
    </location>
</feature>
<evidence type="ECO:0000256" key="1">
    <source>
        <dbReference type="SAM" id="Coils"/>
    </source>
</evidence>
<sequence length="111" mass="12999">MADIAKTDFLRRSVRKVSQNSYIQHRNAKNELREKVRKVSEILKKPEHERTFDDKALVKKNPDVVKTSQRNAKRLKENKARLLEAASIPDYRGPNGVWTLLRKGQELRYGQ</sequence>
<gene>
    <name evidence="2" type="ORF">PoB_000480600</name>
</gene>
<evidence type="ECO:0000313" key="2">
    <source>
        <dbReference type="EMBL" id="GFN78300.1"/>
    </source>
</evidence>
<protein>
    <submittedName>
        <fullName evidence="2">NAD-dependent protein deacetylase sirtuin-7</fullName>
    </submittedName>
</protein>
<keyword evidence="3" id="KW-1185">Reference proteome</keyword>
<keyword evidence="1" id="KW-0175">Coiled coil</keyword>
<dbReference type="Proteomes" id="UP000735302">
    <property type="component" value="Unassembled WGS sequence"/>
</dbReference>
<organism evidence="2 3">
    <name type="scientific">Plakobranchus ocellatus</name>
    <dbReference type="NCBI Taxonomy" id="259542"/>
    <lineage>
        <taxon>Eukaryota</taxon>
        <taxon>Metazoa</taxon>
        <taxon>Spiralia</taxon>
        <taxon>Lophotrochozoa</taxon>
        <taxon>Mollusca</taxon>
        <taxon>Gastropoda</taxon>
        <taxon>Heterobranchia</taxon>
        <taxon>Euthyneura</taxon>
        <taxon>Panpulmonata</taxon>
        <taxon>Sacoglossa</taxon>
        <taxon>Placobranchoidea</taxon>
        <taxon>Plakobranchidae</taxon>
        <taxon>Plakobranchus</taxon>
    </lineage>
</organism>
<dbReference type="AlphaFoldDB" id="A0AAV3Y536"/>
<name>A0AAV3Y536_9GAST</name>
<dbReference type="EMBL" id="BLXT01000588">
    <property type="protein sequence ID" value="GFN78300.1"/>
    <property type="molecule type" value="Genomic_DNA"/>
</dbReference>
<comment type="caution">
    <text evidence="2">The sequence shown here is derived from an EMBL/GenBank/DDBJ whole genome shotgun (WGS) entry which is preliminary data.</text>
</comment>
<proteinExistence type="predicted"/>
<reference evidence="2 3" key="1">
    <citation type="journal article" date="2021" name="Elife">
        <title>Chloroplast acquisition without the gene transfer in kleptoplastic sea slugs, Plakobranchus ocellatus.</title>
        <authorList>
            <person name="Maeda T."/>
            <person name="Takahashi S."/>
            <person name="Yoshida T."/>
            <person name="Shimamura S."/>
            <person name="Takaki Y."/>
            <person name="Nagai Y."/>
            <person name="Toyoda A."/>
            <person name="Suzuki Y."/>
            <person name="Arimoto A."/>
            <person name="Ishii H."/>
            <person name="Satoh N."/>
            <person name="Nishiyama T."/>
            <person name="Hasebe M."/>
            <person name="Maruyama T."/>
            <person name="Minagawa J."/>
            <person name="Obokata J."/>
            <person name="Shigenobu S."/>
        </authorList>
    </citation>
    <scope>NUCLEOTIDE SEQUENCE [LARGE SCALE GENOMIC DNA]</scope>
</reference>
<evidence type="ECO:0000313" key="3">
    <source>
        <dbReference type="Proteomes" id="UP000735302"/>
    </source>
</evidence>
<accession>A0AAV3Y536</accession>